<dbReference type="GO" id="GO:0005634">
    <property type="term" value="C:nucleus"/>
    <property type="evidence" value="ECO:0007669"/>
    <property type="project" value="UniProtKB-SubCell"/>
</dbReference>
<keyword evidence="8" id="KW-0238">DNA-binding</keyword>
<dbReference type="SMART" id="SM00355">
    <property type="entry name" value="ZnF_C2H2"/>
    <property type="match status" value="6"/>
</dbReference>
<feature type="compositionally biased region" description="Acidic residues" evidence="12">
    <location>
        <begin position="86"/>
        <end position="111"/>
    </location>
</feature>
<keyword evidence="9" id="KW-0804">Transcription</keyword>
<dbReference type="FunFam" id="3.30.160.60:FF:000557">
    <property type="entry name" value="zinc finger and SCAN domain-containing protein 29"/>
    <property type="match status" value="1"/>
</dbReference>
<feature type="domain" description="C2H2-type" evidence="13">
    <location>
        <begin position="354"/>
        <end position="381"/>
    </location>
</feature>
<comment type="similarity">
    <text evidence="2">Belongs to the krueppel C2H2-type zinc-finger protein family.</text>
</comment>
<dbReference type="PANTHER" id="PTHR24394">
    <property type="entry name" value="ZINC FINGER PROTEIN"/>
    <property type="match status" value="1"/>
</dbReference>
<dbReference type="GO" id="GO:0008270">
    <property type="term" value="F:zinc ion binding"/>
    <property type="evidence" value="ECO:0007669"/>
    <property type="project" value="UniProtKB-KW"/>
</dbReference>
<dbReference type="Pfam" id="PF00096">
    <property type="entry name" value="zf-C2H2"/>
    <property type="match status" value="5"/>
</dbReference>
<comment type="subcellular location">
    <subcellularLocation>
        <location evidence="1">Nucleus</location>
    </subcellularLocation>
</comment>
<dbReference type="SUPFAM" id="SSF57667">
    <property type="entry name" value="beta-beta-alpha zinc fingers"/>
    <property type="match status" value="3"/>
</dbReference>
<evidence type="ECO:0000256" key="4">
    <source>
        <dbReference type="ARBA" id="ARBA00022737"/>
    </source>
</evidence>
<reference evidence="15" key="1">
    <citation type="submission" date="2024-04" db="EMBL/GenBank/DDBJ databases">
        <title>Salinicola lusitanus LLJ914,a marine bacterium isolated from the Okinawa Trough.</title>
        <authorList>
            <person name="Li J."/>
        </authorList>
    </citation>
    <scope>NUCLEOTIDE SEQUENCE [LARGE SCALE GENOMIC DNA]</scope>
</reference>
<keyword evidence="15" id="KW-1185">Reference proteome</keyword>
<evidence type="ECO:0000259" key="13">
    <source>
        <dbReference type="PROSITE" id="PS50157"/>
    </source>
</evidence>
<feature type="region of interest" description="Disordered" evidence="12">
    <location>
        <begin position="74"/>
        <end position="171"/>
    </location>
</feature>
<name>A0AAW0N260_9GOBI</name>
<dbReference type="AlphaFoldDB" id="A0AAW0N260"/>
<feature type="compositionally biased region" description="Acidic residues" evidence="12">
    <location>
        <begin position="140"/>
        <end position="155"/>
    </location>
</feature>
<feature type="domain" description="C2H2-type" evidence="13">
    <location>
        <begin position="215"/>
        <end position="242"/>
    </location>
</feature>
<dbReference type="FunFam" id="3.30.160.60:FF:000446">
    <property type="entry name" value="Zinc finger protein"/>
    <property type="match status" value="1"/>
</dbReference>
<keyword evidence="4" id="KW-0677">Repeat</keyword>
<organism evidence="14 15">
    <name type="scientific">Mugilogobius chulae</name>
    <name type="common">yellowstripe goby</name>
    <dbReference type="NCBI Taxonomy" id="88201"/>
    <lineage>
        <taxon>Eukaryota</taxon>
        <taxon>Metazoa</taxon>
        <taxon>Chordata</taxon>
        <taxon>Craniata</taxon>
        <taxon>Vertebrata</taxon>
        <taxon>Euteleostomi</taxon>
        <taxon>Actinopterygii</taxon>
        <taxon>Neopterygii</taxon>
        <taxon>Teleostei</taxon>
        <taxon>Neoteleostei</taxon>
        <taxon>Acanthomorphata</taxon>
        <taxon>Gobiaria</taxon>
        <taxon>Gobiiformes</taxon>
        <taxon>Gobioidei</taxon>
        <taxon>Gobiidae</taxon>
        <taxon>Gobionellinae</taxon>
        <taxon>Mugilogobius</taxon>
    </lineage>
</organism>
<dbReference type="InterPro" id="IPR036236">
    <property type="entry name" value="Znf_C2H2_sf"/>
</dbReference>
<gene>
    <name evidence="14" type="ORF">WMY93_024748</name>
</gene>
<evidence type="ECO:0000256" key="2">
    <source>
        <dbReference type="ARBA" id="ARBA00006991"/>
    </source>
</evidence>
<dbReference type="Proteomes" id="UP001460270">
    <property type="component" value="Unassembled WGS sequence"/>
</dbReference>
<proteinExistence type="inferred from homology"/>
<dbReference type="GO" id="GO:0003677">
    <property type="term" value="F:DNA binding"/>
    <property type="evidence" value="ECO:0007669"/>
    <property type="project" value="UniProtKB-KW"/>
</dbReference>
<dbReference type="Gene3D" id="3.30.160.60">
    <property type="entry name" value="Classic Zinc Finger"/>
    <property type="match status" value="6"/>
</dbReference>
<evidence type="ECO:0000256" key="10">
    <source>
        <dbReference type="ARBA" id="ARBA00023242"/>
    </source>
</evidence>
<evidence type="ECO:0000313" key="14">
    <source>
        <dbReference type="EMBL" id="KAK7889188.1"/>
    </source>
</evidence>
<evidence type="ECO:0000256" key="9">
    <source>
        <dbReference type="ARBA" id="ARBA00023163"/>
    </source>
</evidence>
<dbReference type="PROSITE" id="PS50157">
    <property type="entry name" value="ZINC_FINGER_C2H2_2"/>
    <property type="match status" value="6"/>
</dbReference>
<dbReference type="EMBL" id="JBBPFD010000018">
    <property type="protein sequence ID" value="KAK7889188.1"/>
    <property type="molecule type" value="Genomic_DNA"/>
</dbReference>
<keyword evidence="3" id="KW-0479">Metal-binding</keyword>
<sequence>MSKVPVLRALMQERLTAAAEEIFALVEKTFAEFEAEMCRSKEIPPLRRVHRHSAGVQTELFWESPNVTSDSSFQQSLFLSSTPQTEAEDEVEAEEVEAEEAEESEESEESVETPGGLITSDTEGHYGTLESPYSCPAQETEVEKDEIQTNEESVETDGQIPSVLPKPKMRRRRRTHVTVCTLKQKHQCPVCLKTLKGNVANLQRHMVVHTGERPYSCSVCQKTFAQQYLLKKHMEMHQEEEQRAQGTQTSIQDVQKTEVDDHLYPFGCSICIKRFKRQATLKNHMENHETTKPKYKRLVQAESSVVRDEKQAEVKEQEEEVPEFDLEKTGAEYTQATLMKTMHAASATAPELEHRCSVCHRTFTTRTRLKRHMIVHTGDKPFSCPVCNKCFSQKYNVRIHMAVHTNEKPYTCEICLKSYRRNDDLRTHTAAMHTGQILFSCVFVTRGSNRGTAWPRT</sequence>
<evidence type="ECO:0000313" key="15">
    <source>
        <dbReference type="Proteomes" id="UP001460270"/>
    </source>
</evidence>
<evidence type="ECO:0000256" key="7">
    <source>
        <dbReference type="ARBA" id="ARBA00023015"/>
    </source>
</evidence>
<evidence type="ECO:0000256" key="6">
    <source>
        <dbReference type="ARBA" id="ARBA00022833"/>
    </source>
</evidence>
<feature type="domain" description="C2H2-type" evidence="13">
    <location>
        <begin position="186"/>
        <end position="214"/>
    </location>
</feature>
<dbReference type="PANTHER" id="PTHR24394:SF29">
    <property type="entry name" value="MYONEURIN"/>
    <property type="match status" value="1"/>
</dbReference>
<dbReference type="PROSITE" id="PS00028">
    <property type="entry name" value="ZINC_FINGER_C2H2_1"/>
    <property type="match status" value="5"/>
</dbReference>
<dbReference type="InterPro" id="IPR013087">
    <property type="entry name" value="Znf_C2H2_type"/>
</dbReference>
<accession>A0AAW0N260</accession>
<feature type="domain" description="C2H2-type" evidence="13">
    <location>
        <begin position="410"/>
        <end position="436"/>
    </location>
</feature>
<feature type="domain" description="C2H2-type" evidence="13">
    <location>
        <begin position="266"/>
        <end position="293"/>
    </location>
</feature>
<keyword evidence="7" id="KW-0805">Transcription regulation</keyword>
<evidence type="ECO:0000256" key="8">
    <source>
        <dbReference type="ARBA" id="ARBA00023125"/>
    </source>
</evidence>
<protein>
    <recommendedName>
        <fullName evidence="13">C2H2-type domain-containing protein</fullName>
    </recommendedName>
</protein>
<evidence type="ECO:0000256" key="12">
    <source>
        <dbReference type="SAM" id="MobiDB-lite"/>
    </source>
</evidence>
<keyword evidence="10" id="KW-0539">Nucleus</keyword>
<comment type="caution">
    <text evidence="14">The sequence shown here is derived from an EMBL/GenBank/DDBJ whole genome shotgun (WGS) entry which is preliminary data.</text>
</comment>
<dbReference type="FunFam" id="3.30.160.60:FF:001480">
    <property type="entry name" value="Si:cabz01071911.3"/>
    <property type="match status" value="1"/>
</dbReference>
<dbReference type="FunFam" id="3.30.160.60:FF:000100">
    <property type="entry name" value="Zinc finger 45-like"/>
    <property type="match status" value="1"/>
</dbReference>
<evidence type="ECO:0000256" key="1">
    <source>
        <dbReference type="ARBA" id="ARBA00004123"/>
    </source>
</evidence>
<dbReference type="GO" id="GO:0000981">
    <property type="term" value="F:DNA-binding transcription factor activity, RNA polymerase II-specific"/>
    <property type="evidence" value="ECO:0007669"/>
    <property type="project" value="TreeGrafter"/>
</dbReference>
<evidence type="ECO:0000256" key="3">
    <source>
        <dbReference type="ARBA" id="ARBA00022723"/>
    </source>
</evidence>
<evidence type="ECO:0000256" key="11">
    <source>
        <dbReference type="PROSITE-ProRule" id="PRU00042"/>
    </source>
</evidence>
<feature type="domain" description="C2H2-type" evidence="13">
    <location>
        <begin position="382"/>
        <end position="409"/>
    </location>
</feature>
<keyword evidence="6" id="KW-0862">Zinc</keyword>
<evidence type="ECO:0000256" key="5">
    <source>
        <dbReference type="ARBA" id="ARBA00022771"/>
    </source>
</evidence>
<keyword evidence="5 11" id="KW-0863">Zinc-finger</keyword>